<feature type="region of interest" description="Disordered" evidence="1">
    <location>
        <begin position="45"/>
        <end position="68"/>
    </location>
</feature>
<evidence type="ECO:0000313" key="3">
    <source>
        <dbReference type="Proteomes" id="UP001501474"/>
    </source>
</evidence>
<evidence type="ECO:0000256" key="1">
    <source>
        <dbReference type="SAM" id="MobiDB-lite"/>
    </source>
</evidence>
<reference evidence="2 3" key="1">
    <citation type="journal article" date="2019" name="Int. J. Syst. Evol. Microbiol.">
        <title>The Global Catalogue of Microorganisms (GCM) 10K type strain sequencing project: providing services to taxonomists for standard genome sequencing and annotation.</title>
        <authorList>
            <consortium name="The Broad Institute Genomics Platform"/>
            <consortium name="The Broad Institute Genome Sequencing Center for Infectious Disease"/>
            <person name="Wu L."/>
            <person name="Ma J."/>
        </authorList>
    </citation>
    <scope>NUCLEOTIDE SEQUENCE [LARGE SCALE GENOMIC DNA]</scope>
    <source>
        <strain evidence="2 3">JCM 3053</strain>
    </source>
</reference>
<proteinExistence type="predicted"/>
<protein>
    <submittedName>
        <fullName evidence="2">Uncharacterized protein</fullName>
    </submittedName>
</protein>
<accession>A0ABN3DJU1</accession>
<keyword evidence="3" id="KW-1185">Reference proteome</keyword>
<feature type="compositionally biased region" description="Basic and acidic residues" evidence="1">
    <location>
        <begin position="45"/>
        <end position="55"/>
    </location>
</feature>
<organism evidence="2 3">
    <name type="scientific">Streptomyces indiaensis</name>
    <dbReference type="NCBI Taxonomy" id="284033"/>
    <lineage>
        <taxon>Bacteria</taxon>
        <taxon>Bacillati</taxon>
        <taxon>Actinomycetota</taxon>
        <taxon>Actinomycetes</taxon>
        <taxon>Kitasatosporales</taxon>
        <taxon>Streptomycetaceae</taxon>
        <taxon>Streptomyces</taxon>
    </lineage>
</organism>
<evidence type="ECO:0000313" key="2">
    <source>
        <dbReference type="EMBL" id="GAA2233587.1"/>
    </source>
</evidence>
<gene>
    <name evidence="2" type="ORF">GCM10010104_30100</name>
</gene>
<dbReference type="Proteomes" id="UP001501474">
    <property type="component" value="Unassembled WGS sequence"/>
</dbReference>
<comment type="caution">
    <text evidence="2">The sequence shown here is derived from an EMBL/GenBank/DDBJ whole genome shotgun (WGS) entry which is preliminary data.</text>
</comment>
<dbReference type="EMBL" id="BAAART010000060">
    <property type="protein sequence ID" value="GAA2233587.1"/>
    <property type="molecule type" value="Genomic_DNA"/>
</dbReference>
<sequence>MACPSIAPAWTEIQVAAPAMETAFPRRFADTRPTVTRLPTRVTDVRMPDASDPARRARIGTAPDRPPP</sequence>
<name>A0ABN3DJU1_9ACTN</name>